<reference evidence="1 2" key="1">
    <citation type="journal article" date="2024" name="G3 (Bethesda)">
        <title>Genome assembly of Hibiscus sabdariffa L. provides insights into metabolisms of medicinal natural products.</title>
        <authorList>
            <person name="Kim T."/>
        </authorList>
    </citation>
    <scope>NUCLEOTIDE SEQUENCE [LARGE SCALE GENOMIC DNA]</scope>
    <source>
        <strain evidence="1">TK-2024</strain>
        <tissue evidence="1">Old leaves</tissue>
    </source>
</reference>
<proteinExistence type="predicted"/>
<gene>
    <name evidence="1" type="ORF">V6N11_075189</name>
</gene>
<evidence type="ECO:0000313" key="2">
    <source>
        <dbReference type="Proteomes" id="UP001396334"/>
    </source>
</evidence>
<accession>A0ABR2R647</accession>
<dbReference type="Proteomes" id="UP001396334">
    <property type="component" value="Unassembled WGS sequence"/>
</dbReference>
<keyword evidence="2" id="KW-1185">Reference proteome</keyword>
<protein>
    <submittedName>
        <fullName evidence="1">Uncharacterized protein</fullName>
    </submittedName>
</protein>
<organism evidence="1 2">
    <name type="scientific">Hibiscus sabdariffa</name>
    <name type="common">roselle</name>
    <dbReference type="NCBI Taxonomy" id="183260"/>
    <lineage>
        <taxon>Eukaryota</taxon>
        <taxon>Viridiplantae</taxon>
        <taxon>Streptophyta</taxon>
        <taxon>Embryophyta</taxon>
        <taxon>Tracheophyta</taxon>
        <taxon>Spermatophyta</taxon>
        <taxon>Magnoliopsida</taxon>
        <taxon>eudicotyledons</taxon>
        <taxon>Gunneridae</taxon>
        <taxon>Pentapetalae</taxon>
        <taxon>rosids</taxon>
        <taxon>malvids</taxon>
        <taxon>Malvales</taxon>
        <taxon>Malvaceae</taxon>
        <taxon>Malvoideae</taxon>
        <taxon>Hibiscus</taxon>
    </lineage>
</organism>
<sequence length="128" mass="14632">MEWIRGNLSSNSSFVVDSVDWDLRFGAILWSLWRRRNAMIFDSENLDMFAVSDRSIWLWKDMQSAYVLEGQDRPNHASRADSLQSSRGSLQSSRAVARWVLPPRDWCKMNVDGARDHRTGLAACGGLI</sequence>
<comment type="caution">
    <text evidence="1">The sequence shown here is derived from an EMBL/GenBank/DDBJ whole genome shotgun (WGS) entry which is preliminary data.</text>
</comment>
<dbReference type="EMBL" id="JBBPBN010000026">
    <property type="protein sequence ID" value="KAK9008289.1"/>
    <property type="molecule type" value="Genomic_DNA"/>
</dbReference>
<name>A0ABR2R647_9ROSI</name>
<evidence type="ECO:0000313" key="1">
    <source>
        <dbReference type="EMBL" id="KAK9008289.1"/>
    </source>
</evidence>